<gene>
    <name evidence="1" type="ORF">CACET_c26090</name>
</gene>
<name>A0A0D8IAF0_9CLOT</name>
<sequence>MGNGRIFEIDLLRTIAITLMIIFHIVYDLNEFAGIDINYQSGFWYWEGRIAALIFIFISGISSGFSRDSFKRGVKVLGLGMGITIVTYIVIREQYIRFGILHLLGTGMILFPLLKRINNYILLLLSGIFILISAMFNDILVNTSLLLPLGIMHSEFNTVDYYPIIPYLSAFIMGVIVYKIFYRNKQSFFKINYENRLVTKISKNSLSIYLMHQPAIIGTILLFRFLGGE</sequence>
<dbReference type="STRING" id="84022.CACET_c26090"/>
<evidence type="ECO:0000313" key="2">
    <source>
        <dbReference type="Proteomes" id="UP000035704"/>
    </source>
</evidence>
<dbReference type="InterPro" id="IPR012429">
    <property type="entry name" value="HGSNAT_cat"/>
</dbReference>
<organism evidence="1 2">
    <name type="scientific">Clostridium aceticum</name>
    <dbReference type="NCBI Taxonomy" id="84022"/>
    <lineage>
        <taxon>Bacteria</taxon>
        <taxon>Bacillati</taxon>
        <taxon>Bacillota</taxon>
        <taxon>Clostridia</taxon>
        <taxon>Eubacteriales</taxon>
        <taxon>Clostridiaceae</taxon>
        <taxon>Clostridium</taxon>
    </lineage>
</organism>
<keyword evidence="2" id="KW-1185">Reference proteome</keyword>
<dbReference type="EMBL" id="CP009687">
    <property type="protein sequence ID" value="AKL96054.1"/>
    <property type="molecule type" value="Genomic_DNA"/>
</dbReference>
<dbReference type="Pfam" id="PF07786">
    <property type="entry name" value="HGSNAT_cat"/>
    <property type="match status" value="1"/>
</dbReference>
<accession>A0A0D8IAF0</accession>
<evidence type="ECO:0000313" key="1">
    <source>
        <dbReference type="EMBL" id="AKL96054.1"/>
    </source>
</evidence>
<dbReference type="AlphaFoldDB" id="A0A0D8IAF0"/>
<dbReference type="KEGG" id="cace:CACET_c26090"/>
<proteinExistence type="predicted"/>
<protein>
    <submittedName>
        <fullName evidence="1">Uncharacterized protein</fullName>
    </submittedName>
</protein>
<dbReference type="Proteomes" id="UP000035704">
    <property type="component" value="Chromosome"/>
</dbReference>
<reference evidence="1 2" key="1">
    <citation type="submission" date="2014-10" db="EMBL/GenBank/DDBJ databases">
        <title>Genome sequence of Clostridium aceticum DSM 1496.</title>
        <authorList>
            <person name="Poehlein A."/>
            <person name="Schiel-Bengelsdorf B."/>
            <person name="Gottschalk G."/>
            <person name="Duerre P."/>
            <person name="Daniel R."/>
        </authorList>
    </citation>
    <scope>NUCLEOTIDE SEQUENCE [LARGE SCALE GENOMIC DNA]</scope>
    <source>
        <strain evidence="1 2">DSM 1496</strain>
    </source>
</reference>
<dbReference type="PATRIC" id="fig|84022.5.peg.101"/>
<dbReference type="RefSeq" id="WP_044824695.1">
    <property type="nucleotide sequence ID" value="NZ_CP009687.1"/>
</dbReference>
<dbReference type="OrthoDB" id="9807591at2"/>